<dbReference type="PANTHER" id="PTHR35297:SF2">
    <property type="entry name" value="PROTEIN, PUTATIVE-RELATED"/>
    <property type="match status" value="1"/>
</dbReference>
<dbReference type="AlphaFoldDB" id="A0AA38GZZ5"/>
<keyword evidence="1" id="KW-0812">Transmembrane</keyword>
<organism evidence="2 3">
    <name type="scientific">Taxus chinensis</name>
    <name type="common">Chinese yew</name>
    <name type="synonym">Taxus wallichiana var. chinensis</name>
    <dbReference type="NCBI Taxonomy" id="29808"/>
    <lineage>
        <taxon>Eukaryota</taxon>
        <taxon>Viridiplantae</taxon>
        <taxon>Streptophyta</taxon>
        <taxon>Embryophyta</taxon>
        <taxon>Tracheophyta</taxon>
        <taxon>Spermatophyta</taxon>
        <taxon>Pinopsida</taxon>
        <taxon>Pinidae</taxon>
        <taxon>Conifers II</taxon>
        <taxon>Cupressales</taxon>
        <taxon>Taxaceae</taxon>
        <taxon>Taxus</taxon>
    </lineage>
</organism>
<keyword evidence="3" id="KW-1185">Reference proteome</keyword>
<name>A0AA38GZZ5_TAXCH</name>
<evidence type="ECO:0000313" key="3">
    <source>
        <dbReference type="Proteomes" id="UP000824469"/>
    </source>
</evidence>
<dbReference type="PANTHER" id="PTHR35297">
    <property type="entry name" value="PROTEIN, PUTATIVE-RELATED"/>
    <property type="match status" value="1"/>
</dbReference>
<evidence type="ECO:0000256" key="1">
    <source>
        <dbReference type="SAM" id="Phobius"/>
    </source>
</evidence>
<gene>
    <name evidence="2" type="ORF">KI387_002793</name>
</gene>
<feature type="transmembrane region" description="Helical" evidence="1">
    <location>
        <begin position="44"/>
        <end position="62"/>
    </location>
</feature>
<sequence>MHRSGAALCKFGVRGRAEERHQWEEEGEEEFDKKARLGCISEQAVHLIPLLLLACLLILYIFSYTPAEGSVPENARLTNHVKELKTGNIQMISKEEVLQTFSVYNHRSLHQLQKNRQSVNRNNLMKPKEIKQLFNKGNKHDIRRTGLKKNSLHRKTRILHTH</sequence>
<accession>A0AA38GZZ5</accession>
<dbReference type="Proteomes" id="UP000824469">
    <property type="component" value="Unassembled WGS sequence"/>
</dbReference>
<proteinExistence type="predicted"/>
<protein>
    <submittedName>
        <fullName evidence="2">Uncharacterized protein</fullName>
    </submittedName>
</protein>
<keyword evidence="1" id="KW-0472">Membrane</keyword>
<dbReference type="EMBL" id="JAHRHJ020000001">
    <property type="protein sequence ID" value="KAH9330685.1"/>
    <property type="molecule type" value="Genomic_DNA"/>
</dbReference>
<comment type="caution">
    <text evidence="2">The sequence shown here is derived from an EMBL/GenBank/DDBJ whole genome shotgun (WGS) entry which is preliminary data.</text>
</comment>
<dbReference type="OMA" id="RTGPKKN"/>
<reference evidence="2 3" key="1">
    <citation type="journal article" date="2021" name="Nat. Plants">
        <title>The Taxus genome provides insights into paclitaxel biosynthesis.</title>
        <authorList>
            <person name="Xiong X."/>
            <person name="Gou J."/>
            <person name="Liao Q."/>
            <person name="Li Y."/>
            <person name="Zhou Q."/>
            <person name="Bi G."/>
            <person name="Li C."/>
            <person name="Du R."/>
            <person name="Wang X."/>
            <person name="Sun T."/>
            <person name="Guo L."/>
            <person name="Liang H."/>
            <person name="Lu P."/>
            <person name="Wu Y."/>
            <person name="Zhang Z."/>
            <person name="Ro D.K."/>
            <person name="Shang Y."/>
            <person name="Huang S."/>
            <person name="Yan J."/>
        </authorList>
    </citation>
    <scope>NUCLEOTIDE SEQUENCE [LARGE SCALE GENOMIC DNA]</scope>
    <source>
        <strain evidence="2">Ta-2019</strain>
    </source>
</reference>
<evidence type="ECO:0000313" key="2">
    <source>
        <dbReference type="EMBL" id="KAH9330685.1"/>
    </source>
</evidence>
<keyword evidence="1" id="KW-1133">Transmembrane helix</keyword>